<reference evidence="4 5" key="1">
    <citation type="journal article" date="2012" name="J. Bacteriol.">
        <title>Complete genome sequence of a thermophilic methanogen, Methanocella conradii HZ254, isolated from Chinese rice field soil.</title>
        <authorList>
            <person name="Lu Z."/>
            <person name="Lu Y."/>
        </authorList>
    </citation>
    <scope>NUCLEOTIDE SEQUENCE [LARGE SCALE GENOMIC DNA]</scope>
    <source>
        <strain evidence="5">DSM 24694 / JCM 17849 / CGMCC 1.5162 / HZ254</strain>
    </source>
</reference>
<dbReference type="Proteomes" id="UP000005233">
    <property type="component" value="Chromosome"/>
</dbReference>
<dbReference type="Gene3D" id="3.40.1390.30">
    <property type="entry name" value="NIF3 (NGG1p interacting factor 3)-like"/>
    <property type="match status" value="2"/>
</dbReference>
<evidence type="ECO:0000256" key="1">
    <source>
        <dbReference type="ARBA" id="ARBA00006964"/>
    </source>
</evidence>
<feature type="binding site" evidence="3">
    <location>
        <position position="66"/>
    </location>
    <ligand>
        <name>a divalent metal cation</name>
        <dbReference type="ChEBI" id="CHEBI:60240"/>
        <label>1</label>
    </ligand>
</feature>
<dbReference type="GeneID" id="11970530"/>
<dbReference type="GO" id="GO:0046872">
    <property type="term" value="F:metal ion binding"/>
    <property type="evidence" value="ECO:0007669"/>
    <property type="project" value="UniProtKB-KW"/>
</dbReference>
<dbReference type="Pfam" id="PF01784">
    <property type="entry name" value="DUF34_NIF3"/>
    <property type="match status" value="1"/>
</dbReference>
<dbReference type="HOGENOM" id="CLU_037423_2_0_2"/>
<keyword evidence="2 3" id="KW-0479">Metal-binding</keyword>
<dbReference type="InterPro" id="IPR036069">
    <property type="entry name" value="DUF34/NIF3_sf"/>
</dbReference>
<dbReference type="NCBIfam" id="TIGR00486">
    <property type="entry name" value="YbgI_SA1388"/>
    <property type="match status" value="1"/>
</dbReference>
<feature type="binding site" evidence="3">
    <location>
        <position position="215"/>
    </location>
    <ligand>
        <name>a divalent metal cation</name>
        <dbReference type="ChEBI" id="CHEBI:60240"/>
        <label>2</label>
    </ligand>
</feature>
<proteinExistence type="inferred from homology"/>
<evidence type="ECO:0000256" key="2">
    <source>
        <dbReference type="ARBA" id="ARBA00022723"/>
    </source>
</evidence>
<dbReference type="EMBL" id="CP003243">
    <property type="protein sequence ID" value="AFC99401.1"/>
    <property type="molecule type" value="Genomic_DNA"/>
</dbReference>
<dbReference type="STRING" id="1041930.Mtc_0638"/>
<protein>
    <submittedName>
        <fullName evidence="4">Dinuclear metal center protein, YbgI/SA1388 family</fullName>
    </submittedName>
</protein>
<organism evidence="4 5">
    <name type="scientific">Methanocella conradii (strain DSM 24694 / JCM 17849 / CGMCC 1.5162 / HZ254)</name>
    <dbReference type="NCBI Taxonomy" id="1041930"/>
    <lineage>
        <taxon>Archaea</taxon>
        <taxon>Methanobacteriati</taxon>
        <taxon>Methanobacteriota</taxon>
        <taxon>Stenosarchaea group</taxon>
        <taxon>Methanomicrobia</taxon>
        <taxon>Methanocellales</taxon>
        <taxon>Methanocellaceae</taxon>
        <taxon>Methanocella</taxon>
    </lineage>
</organism>
<sequence>MKVESLISRLEEIAPPGLAEEYDAGRIGLILKGSREVGRVAVALDPTPYAIRRAAEDGAGMLVTHHTLIWDPVSRISEELAHKLRLLLDNGLSLYTMHTNYDNAPGGVNDVLAGLIGLRSPEAFYGGRVGTVEEMSLRELACMASARLGCSVEYVGEESRMVRHVATVAGSGFRLALEHAKENRIDVVLSSELKHDVIRGRGEVALVSAPHYYTEAPAMRSLAERLNAIVPTVFIDDPPRIKTIKWDEIRERV</sequence>
<feature type="binding site" evidence="3">
    <location>
        <position position="211"/>
    </location>
    <ligand>
        <name>a divalent metal cation</name>
        <dbReference type="ChEBI" id="CHEBI:60240"/>
        <label>1</label>
    </ligand>
</feature>
<keyword evidence="5" id="KW-1185">Reference proteome</keyword>
<dbReference type="SUPFAM" id="SSF102705">
    <property type="entry name" value="NIF3 (NGG1p interacting factor 3)-like"/>
    <property type="match status" value="1"/>
</dbReference>
<gene>
    <name evidence="4" type="ordered locus">Mtc_0638</name>
</gene>
<name>H8I6T1_METCZ</name>
<dbReference type="AlphaFoldDB" id="H8I6T1"/>
<comment type="similarity">
    <text evidence="1">Belongs to the GTP cyclohydrolase I type 2/NIF3 family.</text>
</comment>
<feature type="binding site" evidence="3">
    <location>
        <position position="65"/>
    </location>
    <ligand>
        <name>a divalent metal cation</name>
        <dbReference type="ChEBI" id="CHEBI:60240"/>
        <label>1</label>
    </ligand>
</feature>
<dbReference type="OrthoDB" id="85198at2157"/>
<accession>H8I6T1</accession>
<dbReference type="InterPro" id="IPR002678">
    <property type="entry name" value="DUF34/NIF3"/>
</dbReference>
<dbReference type="PANTHER" id="PTHR13799:SF14">
    <property type="entry name" value="GTP CYCLOHYDROLASE 1 TYPE 2 HOMOLOG"/>
    <property type="match status" value="1"/>
</dbReference>
<feature type="binding site" evidence="3">
    <location>
        <position position="102"/>
    </location>
    <ligand>
        <name>a divalent metal cation</name>
        <dbReference type="ChEBI" id="CHEBI:60240"/>
        <label>1</label>
    </ligand>
</feature>
<dbReference type="KEGG" id="mez:Mtc_0638"/>
<evidence type="ECO:0000256" key="3">
    <source>
        <dbReference type="PIRSR" id="PIRSR602678-1"/>
    </source>
</evidence>
<evidence type="ECO:0000313" key="4">
    <source>
        <dbReference type="EMBL" id="AFC99401.1"/>
    </source>
</evidence>
<dbReference type="FunFam" id="3.40.1390.30:FF:000001">
    <property type="entry name" value="GTP cyclohydrolase 1 type 2"/>
    <property type="match status" value="1"/>
</dbReference>
<evidence type="ECO:0000313" key="5">
    <source>
        <dbReference type="Proteomes" id="UP000005233"/>
    </source>
</evidence>
<dbReference type="RefSeq" id="WP_014405240.1">
    <property type="nucleotide sequence ID" value="NC_017034.1"/>
</dbReference>
<dbReference type="GO" id="GO:0005737">
    <property type="term" value="C:cytoplasm"/>
    <property type="evidence" value="ECO:0007669"/>
    <property type="project" value="TreeGrafter"/>
</dbReference>
<dbReference type="PANTHER" id="PTHR13799">
    <property type="entry name" value="NGG1 INTERACTING FACTOR 3"/>
    <property type="match status" value="1"/>
</dbReference>
<dbReference type="eggNOG" id="arCOG04454">
    <property type="taxonomic scope" value="Archaea"/>
</dbReference>